<keyword evidence="4" id="KW-1185">Reference proteome</keyword>
<dbReference type="InterPro" id="IPR035940">
    <property type="entry name" value="CAP_sf"/>
</dbReference>
<dbReference type="CDD" id="cd05379">
    <property type="entry name" value="CAP_bacterial"/>
    <property type="match status" value="1"/>
</dbReference>
<dbReference type="OrthoDB" id="68195at2"/>
<dbReference type="KEGG" id="noy:EXE57_01630"/>
<dbReference type="Gene3D" id="3.40.33.10">
    <property type="entry name" value="CAP"/>
    <property type="match status" value="1"/>
</dbReference>
<evidence type="ECO:0000256" key="1">
    <source>
        <dbReference type="SAM" id="MobiDB-lite"/>
    </source>
</evidence>
<dbReference type="InterPro" id="IPR014044">
    <property type="entry name" value="CAP_dom"/>
</dbReference>
<protein>
    <submittedName>
        <fullName evidence="3">CAP domain-containing protein</fullName>
    </submittedName>
</protein>
<evidence type="ECO:0000259" key="2">
    <source>
        <dbReference type="Pfam" id="PF00188"/>
    </source>
</evidence>
<evidence type="ECO:0000313" key="3">
    <source>
        <dbReference type="EMBL" id="QBR91112.1"/>
    </source>
</evidence>
<dbReference type="SUPFAM" id="SSF55797">
    <property type="entry name" value="PR-1-like"/>
    <property type="match status" value="1"/>
</dbReference>
<name>A0A4V1BDH2_9ACTN</name>
<proteinExistence type="predicted"/>
<organism evidence="3 4">
    <name type="scientific">Nocardioides euryhalodurans</name>
    <dbReference type="NCBI Taxonomy" id="2518370"/>
    <lineage>
        <taxon>Bacteria</taxon>
        <taxon>Bacillati</taxon>
        <taxon>Actinomycetota</taxon>
        <taxon>Actinomycetes</taxon>
        <taxon>Propionibacteriales</taxon>
        <taxon>Nocardioidaceae</taxon>
        <taxon>Nocardioides</taxon>
    </lineage>
</organism>
<sequence length="206" mass="22853">MSAASPRRHRGFPRPLSAQPPSVTRWPVQHKTEPPIMRPHARLLLATLLPVLLTAGTLALTAPAQAATWAPRLDRALDPDVNVDEFEDRILIRINKARARHGLAKVRVFQSCVDGYSERWSRHLRKIDTLVHRDLGRMLDGCNLNWVGETLVSGTSLTPAAAVRAWLDSPPHRAVILKPRARWAGIGVRVNGEGKVFAALNFGDRT</sequence>
<feature type="compositionally biased region" description="Basic residues" evidence="1">
    <location>
        <begin position="1"/>
        <end position="12"/>
    </location>
</feature>
<feature type="domain" description="SCP" evidence="2">
    <location>
        <begin position="93"/>
        <end position="198"/>
    </location>
</feature>
<dbReference type="Pfam" id="PF00188">
    <property type="entry name" value="CAP"/>
    <property type="match status" value="1"/>
</dbReference>
<feature type="region of interest" description="Disordered" evidence="1">
    <location>
        <begin position="1"/>
        <end position="27"/>
    </location>
</feature>
<evidence type="ECO:0000313" key="4">
    <source>
        <dbReference type="Proteomes" id="UP000294894"/>
    </source>
</evidence>
<dbReference type="EMBL" id="CP038267">
    <property type="protein sequence ID" value="QBR91112.1"/>
    <property type="molecule type" value="Genomic_DNA"/>
</dbReference>
<dbReference type="AlphaFoldDB" id="A0A4V1BDH2"/>
<gene>
    <name evidence="3" type="ORF">EXE57_01630</name>
</gene>
<accession>A0A4V1BDH2</accession>
<dbReference type="Proteomes" id="UP000294894">
    <property type="component" value="Chromosome"/>
</dbReference>
<reference evidence="3 4" key="1">
    <citation type="submission" date="2019-03" db="EMBL/GenBank/DDBJ databases">
        <title>Three New Species of Nocardioides, Nocardioides euryhalodurans sp. nov., Nocardioides seonyuensis sp. nov. and Nocardioides eburneoflavus sp. nov., Iolated from Soil.</title>
        <authorList>
            <person name="Roh S.G."/>
            <person name="Lee C."/>
            <person name="Kim M.-K."/>
            <person name="Kim S.B."/>
        </authorList>
    </citation>
    <scope>NUCLEOTIDE SEQUENCE [LARGE SCALE GENOMIC DNA]</scope>
    <source>
        <strain evidence="3 4">MMS17-SY117</strain>
    </source>
</reference>